<gene>
    <name evidence="2" type="ORF">Pfra01_001786800</name>
</gene>
<accession>A0A9W6XX65</accession>
<keyword evidence="3" id="KW-1185">Reference proteome</keyword>
<feature type="compositionally biased region" description="Basic and acidic residues" evidence="1">
    <location>
        <begin position="80"/>
        <end position="99"/>
    </location>
</feature>
<feature type="region of interest" description="Disordered" evidence="1">
    <location>
        <begin position="80"/>
        <end position="111"/>
    </location>
</feature>
<proteinExistence type="predicted"/>
<evidence type="ECO:0000313" key="3">
    <source>
        <dbReference type="Proteomes" id="UP001165121"/>
    </source>
</evidence>
<dbReference type="OrthoDB" id="10617547at2759"/>
<feature type="compositionally biased region" description="Polar residues" evidence="1">
    <location>
        <begin position="101"/>
        <end position="111"/>
    </location>
</feature>
<evidence type="ECO:0000313" key="2">
    <source>
        <dbReference type="EMBL" id="GMF47392.1"/>
    </source>
</evidence>
<dbReference type="AlphaFoldDB" id="A0A9W6XX65"/>
<evidence type="ECO:0000256" key="1">
    <source>
        <dbReference type="SAM" id="MobiDB-lite"/>
    </source>
</evidence>
<feature type="compositionally biased region" description="Polar residues" evidence="1">
    <location>
        <begin position="1"/>
        <end position="12"/>
    </location>
</feature>
<sequence>MQQATDEQSTDGAQAPSPAPPATSRARTGMVEDSKELSTADVRETDVGTTAGANAPATGDNASELMALLRGLAGKLERLEESQGKLEKKLDERKARRADANQPSTPPMDSS</sequence>
<name>A0A9W6XX65_9STRA</name>
<organism evidence="2 3">
    <name type="scientific">Phytophthora fragariaefolia</name>
    <dbReference type="NCBI Taxonomy" id="1490495"/>
    <lineage>
        <taxon>Eukaryota</taxon>
        <taxon>Sar</taxon>
        <taxon>Stramenopiles</taxon>
        <taxon>Oomycota</taxon>
        <taxon>Peronosporomycetes</taxon>
        <taxon>Peronosporales</taxon>
        <taxon>Peronosporaceae</taxon>
        <taxon>Phytophthora</taxon>
    </lineage>
</organism>
<dbReference type="Proteomes" id="UP001165121">
    <property type="component" value="Unassembled WGS sequence"/>
</dbReference>
<feature type="compositionally biased region" description="Basic and acidic residues" evidence="1">
    <location>
        <begin position="30"/>
        <end position="46"/>
    </location>
</feature>
<feature type="compositionally biased region" description="Low complexity" evidence="1">
    <location>
        <begin position="48"/>
        <end position="62"/>
    </location>
</feature>
<protein>
    <submittedName>
        <fullName evidence="2">Unnamed protein product</fullName>
    </submittedName>
</protein>
<feature type="region of interest" description="Disordered" evidence="1">
    <location>
        <begin position="1"/>
        <end position="62"/>
    </location>
</feature>
<dbReference type="EMBL" id="BSXT01002148">
    <property type="protein sequence ID" value="GMF47392.1"/>
    <property type="molecule type" value="Genomic_DNA"/>
</dbReference>
<comment type="caution">
    <text evidence="2">The sequence shown here is derived from an EMBL/GenBank/DDBJ whole genome shotgun (WGS) entry which is preliminary data.</text>
</comment>
<reference evidence="2" key="1">
    <citation type="submission" date="2023-04" db="EMBL/GenBank/DDBJ databases">
        <title>Phytophthora fragariaefolia NBRC 109709.</title>
        <authorList>
            <person name="Ichikawa N."/>
            <person name="Sato H."/>
            <person name="Tonouchi N."/>
        </authorList>
    </citation>
    <scope>NUCLEOTIDE SEQUENCE</scope>
    <source>
        <strain evidence="2">NBRC 109709</strain>
    </source>
</reference>